<sequence>MTELGNAARFDSRAMRTIAVVTMAFLPPTFLSAIFSMSFFSFQPQEGDDGGGWKVSEKFWVYFAVAIPLTCFTLAVWFWRQRLRGSQSQIKTEV</sequence>
<dbReference type="InterPro" id="IPR045863">
    <property type="entry name" value="CorA_TM1_TM2"/>
</dbReference>
<evidence type="ECO:0000313" key="7">
    <source>
        <dbReference type="Proteomes" id="UP001140510"/>
    </source>
</evidence>
<dbReference type="GO" id="GO:0016020">
    <property type="term" value="C:membrane"/>
    <property type="evidence" value="ECO:0007669"/>
    <property type="project" value="UniProtKB-SubCell"/>
</dbReference>
<dbReference type="EMBL" id="JAPEVA010000172">
    <property type="protein sequence ID" value="KAJ4395163.1"/>
    <property type="molecule type" value="Genomic_DNA"/>
</dbReference>
<comment type="subcellular location">
    <subcellularLocation>
        <location evidence="1">Membrane</location>
        <topology evidence="1">Multi-pass membrane protein</topology>
    </subcellularLocation>
</comment>
<proteinExistence type="predicted"/>
<feature type="transmembrane region" description="Helical" evidence="5">
    <location>
        <begin position="18"/>
        <end position="39"/>
    </location>
</feature>
<keyword evidence="4 5" id="KW-0472">Membrane</keyword>
<accession>A0A9W8Z099</accession>
<evidence type="ECO:0000256" key="2">
    <source>
        <dbReference type="ARBA" id="ARBA00022692"/>
    </source>
</evidence>
<evidence type="ECO:0000313" key="6">
    <source>
        <dbReference type="EMBL" id="KAJ4395163.1"/>
    </source>
</evidence>
<comment type="caution">
    <text evidence="6">The sequence shown here is derived from an EMBL/GenBank/DDBJ whole genome shotgun (WGS) entry which is preliminary data.</text>
</comment>
<keyword evidence="7" id="KW-1185">Reference proteome</keyword>
<keyword evidence="2 5" id="KW-0812">Transmembrane</keyword>
<name>A0A9W8Z099_9PLEO</name>
<organism evidence="6 7">
    <name type="scientific">Didymella pomorum</name>
    <dbReference type="NCBI Taxonomy" id="749634"/>
    <lineage>
        <taxon>Eukaryota</taxon>
        <taxon>Fungi</taxon>
        <taxon>Dikarya</taxon>
        <taxon>Ascomycota</taxon>
        <taxon>Pezizomycotina</taxon>
        <taxon>Dothideomycetes</taxon>
        <taxon>Pleosporomycetidae</taxon>
        <taxon>Pleosporales</taxon>
        <taxon>Pleosporineae</taxon>
        <taxon>Didymellaceae</taxon>
        <taxon>Didymella</taxon>
    </lineage>
</organism>
<evidence type="ECO:0000256" key="4">
    <source>
        <dbReference type="ARBA" id="ARBA00023136"/>
    </source>
</evidence>
<dbReference type="Proteomes" id="UP001140510">
    <property type="component" value="Unassembled WGS sequence"/>
</dbReference>
<dbReference type="SUPFAM" id="SSF144083">
    <property type="entry name" value="Magnesium transport protein CorA, transmembrane region"/>
    <property type="match status" value="1"/>
</dbReference>
<evidence type="ECO:0000256" key="1">
    <source>
        <dbReference type="ARBA" id="ARBA00004141"/>
    </source>
</evidence>
<evidence type="ECO:0000256" key="5">
    <source>
        <dbReference type="SAM" id="Phobius"/>
    </source>
</evidence>
<gene>
    <name evidence="6" type="ORF">N0V91_011027</name>
</gene>
<dbReference type="Gene3D" id="1.20.58.340">
    <property type="entry name" value="Magnesium transport protein CorA, transmembrane region"/>
    <property type="match status" value="1"/>
</dbReference>
<keyword evidence="3 5" id="KW-1133">Transmembrane helix</keyword>
<reference evidence="6" key="1">
    <citation type="submission" date="2022-10" db="EMBL/GenBank/DDBJ databases">
        <title>Tapping the CABI collections for fungal endophytes: first genome assemblies for Collariella, Neodidymelliopsis, Ascochyta clinopodiicola, Didymella pomorum, Didymosphaeria variabile, Neocosmospora piperis and Neocucurbitaria cava.</title>
        <authorList>
            <person name="Hill R."/>
        </authorList>
    </citation>
    <scope>NUCLEOTIDE SEQUENCE</scope>
    <source>
        <strain evidence="6">IMI 355091</strain>
    </source>
</reference>
<protein>
    <submittedName>
        <fullName evidence="6">Uncharacterized protein</fullName>
    </submittedName>
</protein>
<dbReference type="OrthoDB" id="2830640at2759"/>
<feature type="transmembrane region" description="Helical" evidence="5">
    <location>
        <begin position="59"/>
        <end position="79"/>
    </location>
</feature>
<evidence type="ECO:0000256" key="3">
    <source>
        <dbReference type="ARBA" id="ARBA00022989"/>
    </source>
</evidence>
<dbReference type="AlphaFoldDB" id="A0A9W8Z099"/>